<dbReference type="Proteomes" id="UP001180531">
    <property type="component" value="Unassembled WGS sequence"/>
</dbReference>
<reference evidence="1" key="1">
    <citation type="submission" date="2024-05" db="EMBL/GenBank/DDBJ databases">
        <title>30 novel species of actinomycetes from the DSMZ collection.</title>
        <authorList>
            <person name="Nouioui I."/>
        </authorList>
    </citation>
    <scope>NUCLEOTIDE SEQUENCE</scope>
    <source>
        <strain evidence="1">DSM 40473</strain>
    </source>
</reference>
<accession>A0ABU2SXP6</accession>
<evidence type="ECO:0000313" key="2">
    <source>
        <dbReference type="Proteomes" id="UP001180531"/>
    </source>
</evidence>
<sequence>MRIPLSEAVDRYQREPHAYRNAYGWYLRSVRRCGTVSLGDHNIPTVKVGRQWMVEEEDVDRALAAWRARLACAAQMTADYKARVLHQGAVRIEGGGYTVQGRFHFVWNDMSRALHKSDGAWLCNTCWTLASKEHGREECRRCREWSPCGNDCTVTRIFCSTCRTSQPK</sequence>
<comment type="caution">
    <text evidence="1">The sequence shown here is derived from an EMBL/GenBank/DDBJ whole genome shotgun (WGS) entry which is preliminary data.</text>
</comment>
<evidence type="ECO:0000313" key="1">
    <source>
        <dbReference type="EMBL" id="MDT0453726.1"/>
    </source>
</evidence>
<keyword evidence="2" id="KW-1185">Reference proteome</keyword>
<protein>
    <submittedName>
        <fullName evidence="1">Uncharacterized protein</fullName>
    </submittedName>
</protein>
<gene>
    <name evidence="1" type="ORF">RM609_32295</name>
</gene>
<organism evidence="1 2">
    <name type="scientific">Streptomyces hesseae</name>
    <dbReference type="NCBI Taxonomy" id="3075519"/>
    <lineage>
        <taxon>Bacteria</taxon>
        <taxon>Bacillati</taxon>
        <taxon>Actinomycetota</taxon>
        <taxon>Actinomycetes</taxon>
        <taxon>Kitasatosporales</taxon>
        <taxon>Streptomycetaceae</taxon>
        <taxon>Streptomyces</taxon>
    </lineage>
</organism>
<dbReference type="EMBL" id="JAVRFI010000036">
    <property type="protein sequence ID" value="MDT0453726.1"/>
    <property type="molecule type" value="Genomic_DNA"/>
</dbReference>
<proteinExistence type="predicted"/>
<dbReference type="RefSeq" id="WP_311615869.1">
    <property type="nucleotide sequence ID" value="NZ_JAVRFI010000036.1"/>
</dbReference>
<name>A0ABU2SXP6_9ACTN</name>